<evidence type="ECO:0000313" key="2">
    <source>
        <dbReference type="EMBL" id="ABG92552.1"/>
    </source>
</evidence>
<feature type="region of interest" description="Disordered" evidence="1">
    <location>
        <begin position="32"/>
        <end position="81"/>
    </location>
</feature>
<organism evidence="2 3">
    <name type="scientific">Rhodococcus jostii (strain RHA1)</name>
    <dbReference type="NCBI Taxonomy" id="101510"/>
    <lineage>
        <taxon>Bacteria</taxon>
        <taxon>Bacillati</taxon>
        <taxon>Actinomycetota</taxon>
        <taxon>Actinomycetes</taxon>
        <taxon>Mycobacteriales</taxon>
        <taxon>Nocardiaceae</taxon>
        <taxon>Rhodococcus</taxon>
    </lineage>
</organism>
<dbReference type="Proteomes" id="UP000008710">
    <property type="component" value="Chromosome"/>
</dbReference>
<dbReference type="EMBL" id="CP000431">
    <property type="protein sequence ID" value="ABG92552.1"/>
    <property type="molecule type" value="Genomic_DNA"/>
</dbReference>
<name>Q0SIT4_RHOJR</name>
<dbReference type="AlphaFoldDB" id="Q0SIT4"/>
<accession>Q0SIT4</accession>
<sequence>MDESWRVLLPALTTPEDETYFLHFAHRRTPVTAAPTDTPIDPDPEHPVPPVASHVGPSRDGVSGAARSTVPTNLRPMRSAP</sequence>
<evidence type="ECO:0000256" key="1">
    <source>
        <dbReference type="SAM" id="MobiDB-lite"/>
    </source>
</evidence>
<evidence type="ECO:0000313" key="3">
    <source>
        <dbReference type="Proteomes" id="UP000008710"/>
    </source>
</evidence>
<dbReference type="HOGENOM" id="CLU_2571557_0_0_11"/>
<gene>
    <name evidence="2" type="ordered locus">RHA1_ro00717</name>
</gene>
<dbReference type="KEGG" id="rha:RHA1_ro00717"/>
<protein>
    <submittedName>
        <fullName evidence="2">Uncharacterized protein</fullName>
    </submittedName>
</protein>
<reference evidence="3" key="1">
    <citation type="journal article" date="2006" name="Proc. Natl. Acad. Sci. U.S.A.">
        <title>The complete genome of Rhodococcus sp. RHA1 provides insights into a catabolic powerhouse.</title>
        <authorList>
            <person name="McLeod M.P."/>
            <person name="Warren R.L."/>
            <person name="Hsiao W.W.L."/>
            <person name="Araki N."/>
            <person name="Myhre M."/>
            <person name="Fernandes C."/>
            <person name="Miyazawa D."/>
            <person name="Wong W."/>
            <person name="Lillquist A.L."/>
            <person name="Wang D."/>
            <person name="Dosanjh M."/>
            <person name="Hara H."/>
            <person name="Petrescu A."/>
            <person name="Morin R.D."/>
            <person name="Yang G."/>
            <person name="Stott J.M."/>
            <person name="Schein J.E."/>
            <person name="Shin H."/>
            <person name="Smailus D."/>
            <person name="Siddiqui A.S."/>
            <person name="Marra M.A."/>
            <person name="Jones S.J.M."/>
            <person name="Holt R."/>
            <person name="Brinkman F.S.L."/>
            <person name="Miyauchi K."/>
            <person name="Fukuda M."/>
            <person name="Davies J.E."/>
            <person name="Mohn W.W."/>
            <person name="Eltis L.D."/>
        </authorList>
    </citation>
    <scope>NUCLEOTIDE SEQUENCE [LARGE SCALE GENOMIC DNA]</scope>
    <source>
        <strain evidence="3">RHA1</strain>
    </source>
</reference>
<proteinExistence type="predicted"/>